<name>A0A9D4K2V1_DREPO</name>
<accession>A0A9D4K2V1</accession>
<evidence type="ECO:0000313" key="1">
    <source>
        <dbReference type="EMBL" id="KAH3830748.1"/>
    </source>
</evidence>
<keyword evidence="2" id="KW-1185">Reference proteome</keyword>
<protein>
    <submittedName>
        <fullName evidence="1">Uncharacterized protein</fullName>
    </submittedName>
</protein>
<dbReference type="Proteomes" id="UP000828390">
    <property type="component" value="Unassembled WGS sequence"/>
</dbReference>
<organism evidence="1 2">
    <name type="scientific">Dreissena polymorpha</name>
    <name type="common">Zebra mussel</name>
    <name type="synonym">Mytilus polymorpha</name>
    <dbReference type="NCBI Taxonomy" id="45954"/>
    <lineage>
        <taxon>Eukaryota</taxon>
        <taxon>Metazoa</taxon>
        <taxon>Spiralia</taxon>
        <taxon>Lophotrochozoa</taxon>
        <taxon>Mollusca</taxon>
        <taxon>Bivalvia</taxon>
        <taxon>Autobranchia</taxon>
        <taxon>Heteroconchia</taxon>
        <taxon>Euheterodonta</taxon>
        <taxon>Imparidentia</taxon>
        <taxon>Neoheterodontei</taxon>
        <taxon>Myida</taxon>
        <taxon>Dreissenoidea</taxon>
        <taxon>Dreissenidae</taxon>
        <taxon>Dreissena</taxon>
    </lineage>
</organism>
<proteinExistence type="predicted"/>
<sequence length="151" mass="17369">MTLGPTIMKLHRYIDHDSQMTPIDFEVTRSKVKVTQLVDILNRDRVMNNPKTVTITMNTDGYDIPRDYYLPYADDDDGDDRLVSINRDWKSHKEVPEHSLTDISEAWAEMKPTEDFIPQSLKKPTFTMSDRATAMLNPRRNNAAFPGSHVG</sequence>
<dbReference type="AlphaFoldDB" id="A0A9D4K2V1"/>
<dbReference type="EMBL" id="JAIWYP010000004">
    <property type="protein sequence ID" value="KAH3830748.1"/>
    <property type="molecule type" value="Genomic_DNA"/>
</dbReference>
<comment type="caution">
    <text evidence="1">The sequence shown here is derived from an EMBL/GenBank/DDBJ whole genome shotgun (WGS) entry which is preliminary data.</text>
</comment>
<evidence type="ECO:0000313" key="2">
    <source>
        <dbReference type="Proteomes" id="UP000828390"/>
    </source>
</evidence>
<reference evidence="1" key="1">
    <citation type="journal article" date="2019" name="bioRxiv">
        <title>The Genome of the Zebra Mussel, Dreissena polymorpha: A Resource for Invasive Species Research.</title>
        <authorList>
            <person name="McCartney M.A."/>
            <person name="Auch B."/>
            <person name="Kono T."/>
            <person name="Mallez S."/>
            <person name="Zhang Y."/>
            <person name="Obille A."/>
            <person name="Becker A."/>
            <person name="Abrahante J.E."/>
            <person name="Garbe J."/>
            <person name="Badalamenti J.P."/>
            <person name="Herman A."/>
            <person name="Mangelson H."/>
            <person name="Liachko I."/>
            <person name="Sullivan S."/>
            <person name="Sone E.D."/>
            <person name="Koren S."/>
            <person name="Silverstein K.A.T."/>
            <person name="Beckman K.B."/>
            <person name="Gohl D.M."/>
        </authorList>
    </citation>
    <scope>NUCLEOTIDE SEQUENCE</scope>
    <source>
        <strain evidence="1">Duluth1</strain>
        <tissue evidence="1">Whole animal</tissue>
    </source>
</reference>
<gene>
    <name evidence="1" type="ORF">DPMN_103999</name>
</gene>
<reference evidence="1" key="2">
    <citation type="submission" date="2020-11" db="EMBL/GenBank/DDBJ databases">
        <authorList>
            <person name="McCartney M.A."/>
            <person name="Auch B."/>
            <person name="Kono T."/>
            <person name="Mallez S."/>
            <person name="Becker A."/>
            <person name="Gohl D.M."/>
            <person name="Silverstein K.A.T."/>
            <person name="Koren S."/>
            <person name="Bechman K.B."/>
            <person name="Herman A."/>
            <person name="Abrahante J.E."/>
            <person name="Garbe J."/>
        </authorList>
    </citation>
    <scope>NUCLEOTIDE SEQUENCE</scope>
    <source>
        <strain evidence="1">Duluth1</strain>
        <tissue evidence="1">Whole animal</tissue>
    </source>
</reference>